<reference evidence="7 8" key="2">
    <citation type="journal article" date="2012" name="Stand. Genomic Sci.">
        <title>Complete genome sequence of the termite hindgut bacterium Spirochaeta coccoides type strain (SPN1(T)), reclassification in the genus Sphaerochaeta as Sphaerochaeta coccoides comb. nov. and emendations of the family Spirochaetaceae and the genus Sphaerochaeta.</title>
        <authorList>
            <person name="Abt B."/>
            <person name="Han C."/>
            <person name="Scheuner C."/>
            <person name="Lu M."/>
            <person name="Lapidus A."/>
            <person name="Nolan M."/>
            <person name="Lucas S."/>
            <person name="Hammon N."/>
            <person name="Deshpande S."/>
            <person name="Cheng J.F."/>
            <person name="Tapia R."/>
            <person name="Goodwin L.A."/>
            <person name="Pitluck S."/>
            <person name="Liolios K."/>
            <person name="Pagani I."/>
            <person name="Ivanova N."/>
            <person name="Mavromatis K."/>
            <person name="Mikhailova N."/>
            <person name="Huntemann M."/>
            <person name="Pati A."/>
            <person name="Chen A."/>
            <person name="Palaniappan K."/>
            <person name="Land M."/>
            <person name="Hauser L."/>
            <person name="Brambilla E.M."/>
            <person name="Rohde M."/>
            <person name="Spring S."/>
            <person name="Gronow S."/>
            <person name="Goker M."/>
            <person name="Woyke T."/>
            <person name="Bristow J."/>
            <person name="Eisen J.A."/>
            <person name="Markowitz V."/>
            <person name="Hugenholtz P."/>
            <person name="Kyrpides N.C."/>
            <person name="Klenk H.P."/>
            <person name="Detter J.C."/>
        </authorList>
    </citation>
    <scope>NUCLEOTIDE SEQUENCE [LARGE SCALE GENOMIC DNA]</scope>
    <source>
        <strain evidence="8">ATCC BAA-1237 / DSM 17374 / SPN1</strain>
    </source>
</reference>
<feature type="region of interest" description="Disordered" evidence="5">
    <location>
        <begin position="259"/>
        <end position="278"/>
    </location>
</feature>
<dbReference type="OrthoDB" id="9772975at2"/>
<dbReference type="SUPFAM" id="SSF52096">
    <property type="entry name" value="ClpP/crotonase"/>
    <property type="match status" value="1"/>
</dbReference>
<dbReference type="GO" id="GO:0005524">
    <property type="term" value="F:ATP binding"/>
    <property type="evidence" value="ECO:0007669"/>
    <property type="project" value="UniProtKB-KW"/>
</dbReference>
<feature type="binding site" evidence="4">
    <location>
        <position position="8"/>
    </location>
    <ligand>
        <name>Zn(2+)</name>
        <dbReference type="ChEBI" id="CHEBI:29105"/>
    </ligand>
</feature>
<comment type="subcellular location">
    <subcellularLocation>
        <location evidence="4">Cytoplasm</location>
    </subcellularLocation>
</comment>
<dbReference type="GO" id="GO:2001295">
    <property type="term" value="P:malonyl-CoA biosynthetic process"/>
    <property type="evidence" value="ECO:0007669"/>
    <property type="project" value="UniProtKB-UniRule"/>
</dbReference>
<dbReference type="Proteomes" id="UP000007939">
    <property type="component" value="Chromosome"/>
</dbReference>
<name>F4GJM0_PARC1</name>
<proteinExistence type="inferred from homology"/>
<dbReference type="EMBL" id="CP002659">
    <property type="protein sequence ID" value="AEC02767.1"/>
    <property type="molecule type" value="Genomic_DNA"/>
</dbReference>
<reference evidence="8" key="1">
    <citation type="submission" date="2011-04" db="EMBL/GenBank/DDBJ databases">
        <title>The complete genome of Spirochaeta coccoides DSM 17374.</title>
        <authorList>
            <person name="Lucas S."/>
            <person name="Copeland A."/>
            <person name="Lapidus A."/>
            <person name="Bruce D."/>
            <person name="Goodwin L."/>
            <person name="Pitluck S."/>
            <person name="Peters L."/>
            <person name="Kyrpides N."/>
            <person name="Mavromatis K."/>
            <person name="Pagani I."/>
            <person name="Ivanova N."/>
            <person name="Ovchinnikova G."/>
            <person name="Lu M."/>
            <person name="Detter J.C."/>
            <person name="Tapia R."/>
            <person name="Han C."/>
            <person name="Land M."/>
            <person name="Hauser L."/>
            <person name="Markowitz V."/>
            <person name="Cheng J.-F."/>
            <person name="Hugenholtz P."/>
            <person name="Woyke T."/>
            <person name="Wu D."/>
            <person name="Spring S."/>
            <person name="Schroeder M."/>
            <person name="Brambilla E."/>
            <person name="Klenk H.-P."/>
            <person name="Eisen J.A."/>
        </authorList>
    </citation>
    <scope>NUCLEOTIDE SEQUENCE [LARGE SCALE GENOMIC DNA]</scope>
    <source>
        <strain evidence="8">ATCC BAA-1237 / DSM 17374 / SPN1</strain>
    </source>
</reference>
<dbReference type="InterPro" id="IPR011762">
    <property type="entry name" value="COA_CT_N"/>
</dbReference>
<comment type="pathway">
    <text evidence="4">Lipid metabolism; malonyl-CoA biosynthesis; malonyl-CoA from acetyl-CoA: step 1/1.</text>
</comment>
<dbReference type="PRINTS" id="PR01070">
    <property type="entry name" value="ACCCTRFRASEB"/>
</dbReference>
<keyword evidence="4" id="KW-0547">Nucleotide-binding</keyword>
<protein>
    <recommendedName>
        <fullName evidence="4">Acetyl-coenzyme A carboxylase carboxyl transferase subunit beta</fullName>
        <shortName evidence="4">ACCase subunit beta</shortName>
        <shortName evidence="4">Acetyl-CoA carboxylase carboxyltransferase subunit beta</shortName>
        <ecNumber evidence="4">2.1.3.15</ecNumber>
    </recommendedName>
</protein>
<evidence type="ECO:0000256" key="1">
    <source>
        <dbReference type="ARBA" id="ARBA00022679"/>
    </source>
</evidence>
<dbReference type="GO" id="GO:0016743">
    <property type="term" value="F:carboxyl- or carbamoyltransferase activity"/>
    <property type="evidence" value="ECO:0007669"/>
    <property type="project" value="UniProtKB-UniRule"/>
</dbReference>
<keyword evidence="4" id="KW-0443">Lipid metabolism</keyword>
<dbReference type="GO" id="GO:0006633">
    <property type="term" value="P:fatty acid biosynthetic process"/>
    <property type="evidence" value="ECO:0007669"/>
    <property type="project" value="UniProtKB-KW"/>
</dbReference>
<comment type="similarity">
    <text evidence="4">Belongs to the AccD/PCCB family.</text>
</comment>
<keyword evidence="2 4" id="KW-0276">Fatty acid metabolism</keyword>
<comment type="subunit">
    <text evidence="4">Acetyl-CoA carboxylase is a heterohexamer composed of biotin carboxyl carrier protein (AccB), biotin carboxylase (AccC) and two subunits each of ACCase subunit alpha (AccA) and ACCase subunit beta (AccD).</text>
</comment>
<feature type="domain" description="CoA carboxyltransferase N-terminal" evidence="6">
    <location>
        <begin position="4"/>
        <end position="270"/>
    </location>
</feature>
<keyword evidence="7" id="KW-0436">Ligase</keyword>
<dbReference type="Pfam" id="PF01039">
    <property type="entry name" value="Carboxyl_trans"/>
    <property type="match status" value="1"/>
</dbReference>
<keyword evidence="4" id="KW-0479">Metal-binding</keyword>
<dbReference type="RefSeq" id="WP_013740161.1">
    <property type="nucleotide sequence ID" value="NC_015436.1"/>
</dbReference>
<dbReference type="PANTHER" id="PTHR42995:SF5">
    <property type="entry name" value="ACETYL-COENZYME A CARBOXYLASE CARBOXYL TRANSFERASE SUBUNIT BETA, CHLOROPLASTIC"/>
    <property type="match status" value="1"/>
</dbReference>
<dbReference type="HOGENOM" id="CLU_015486_1_1_12"/>
<dbReference type="InterPro" id="IPR029045">
    <property type="entry name" value="ClpP/crotonase-like_dom_sf"/>
</dbReference>
<dbReference type="GO" id="GO:0008270">
    <property type="term" value="F:zinc ion binding"/>
    <property type="evidence" value="ECO:0007669"/>
    <property type="project" value="UniProtKB-UniRule"/>
</dbReference>
<keyword evidence="1 4" id="KW-0808">Transferase</keyword>
<dbReference type="GO" id="GO:0009317">
    <property type="term" value="C:acetyl-CoA carboxylase complex"/>
    <property type="evidence" value="ECO:0007669"/>
    <property type="project" value="InterPro"/>
</dbReference>
<dbReference type="eggNOG" id="COG0777">
    <property type="taxonomic scope" value="Bacteria"/>
</dbReference>
<dbReference type="InterPro" id="IPR034733">
    <property type="entry name" value="AcCoA_carboxyl_beta"/>
</dbReference>
<dbReference type="EC" id="2.1.3.15" evidence="4"/>
<comment type="caution">
    <text evidence="4">Lacks conserved residue(s) required for the propagation of feature annotation.</text>
</comment>
<evidence type="ECO:0000256" key="4">
    <source>
        <dbReference type="HAMAP-Rule" id="MF_01395"/>
    </source>
</evidence>
<evidence type="ECO:0000256" key="5">
    <source>
        <dbReference type="SAM" id="MobiDB-lite"/>
    </source>
</evidence>
<organism evidence="7 8">
    <name type="scientific">Parasphaerochaeta coccoides (strain ATCC BAA-1237 / DSM 17374 / SPN1)</name>
    <name type="common">Sphaerochaeta coccoides</name>
    <dbReference type="NCBI Taxonomy" id="760011"/>
    <lineage>
        <taxon>Bacteria</taxon>
        <taxon>Pseudomonadati</taxon>
        <taxon>Spirochaetota</taxon>
        <taxon>Spirochaetia</taxon>
        <taxon>Spirochaetales</taxon>
        <taxon>Sphaerochaetaceae</taxon>
        <taxon>Parasphaerochaeta</taxon>
    </lineage>
</organism>
<evidence type="ECO:0000256" key="2">
    <source>
        <dbReference type="ARBA" id="ARBA00022832"/>
    </source>
</evidence>
<gene>
    <name evidence="4" type="primary">accD</name>
    <name evidence="7" type="ordered locus">Spico_1565</name>
</gene>
<dbReference type="KEGG" id="scc:Spico_1565"/>
<dbReference type="AlphaFoldDB" id="F4GJM0"/>
<evidence type="ECO:0000259" key="6">
    <source>
        <dbReference type="PROSITE" id="PS50980"/>
    </source>
</evidence>
<dbReference type="PANTHER" id="PTHR42995">
    <property type="entry name" value="ACETYL-COENZYME A CARBOXYLASE CARBOXYL TRANSFERASE SUBUNIT BETA, CHLOROPLASTIC"/>
    <property type="match status" value="1"/>
</dbReference>
<accession>F4GJM0</accession>
<keyword evidence="4" id="KW-0963">Cytoplasm</keyword>
<dbReference type="GO" id="GO:0003989">
    <property type="term" value="F:acetyl-CoA carboxylase activity"/>
    <property type="evidence" value="ECO:0007669"/>
    <property type="project" value="InterPro"/>
</dbReference>
<dbReference type="Gene3D" id="3.90.226.10">
    <property type="entry name" value="2-enoyl-CoA Hydratase, Chain A, domain 1"/>
    <property type="match status" value="1"/>
</dbReference>
<keyword evidence="4" id="KW-0067">ATP-binding</keyword>
<feature type="binding site" evidence="4">
    <location>
        <position position="27"/>
    </location>
    <ligand>
        <name>Zn(2+)</name>
        <dbReference type="ChEBI" id="CHEBI:29105"/>
    </ligand>
</feature>
<comment type="catalytic activity">
    <reaction evidence="4">
        <text>N(6)-carboxybiotinyl-L-lysyl-[protein] + acetyl-CoA = N(6)-biotinyl-L-lysyl-[protein] + malonyl-CoA</text>
        <dbReference type="Rhea" id="RHEA:54728"/>
        <dbReference type="Rhea" id="RHEA-COMP:10505"/>
        <dbReference type="Rhea" id="RHEA-COMP:10506"/>
        <dbReference type="ChEBI" id="CHEBI:57288"/>
        <dbReference type="ChEBI" id="CHEBI:57384"/>
        <dbReference type="ChEBI" id="CHEBI:83144"/>
        <dbReference type="ChEBI" id="CHEBI:83145"/>
        <dbReference type="EC" id="2.1.3.15"/>
    </reaction>
</comment>
<dbReference type="UniPathway" id="UPA00655">
    <property type="reaction ID" value="UER00711"/>
</dbReference>
<dbReference type="STRING" id="760011.Spico_1565"/>
<feature type="compositionally biased region" description="Basic and acidic residues" evidence="5">
    <location>
        <begin position="261"/>
        <end position="278"/>
    </location>
</feature>
<evidence type="ECO:0000313" key="7">
    <source>
        <dbReference type="EMBL" id="AEC02767.1"/>
    </source>
</evidence>
<keyword evidence="4" id="KW-0862">Zinc</keyword>
<keyword evidence="3 4" id="KW-0275">Fatty acid biosynthesis</keyword>
<feature type="binding site" evidence="4">
    <location>
        <position position="29"/>
    </location>
    <ligand>
        <name>Zn(2+)</name>
        <dbReference type="ChEBI" id="CHEBI:29105"/>
    </ligand>
</feature>
<evidence type="ECO:0000256" key="3">
    <source>
        <dbReference type="ARBA" id="ARBA00023160"/>
    </source>
</evidence>
<keyword evidence="4" id="KW-0444">Lipid biosynthesis</keyword>
<comment type="cofactor">
    <cofactor evidence="4">
        <name>Zn(2+)</name>
        <dbReference type="ChEBI" id="CHEBI:29105"/>
    </cofactor>
    <text evidence="4">Binds 1 zinc ion per subunit.</text>
</comment>
<sequence length="278" mass="30291">MNDGNRQCAVCHRESPVQQWRENWNVCPCCDHHETLSTLERISLIADTGTFLWHEDTLGKRNPIGMAGYEEKLDQNALKAHQEEAVVTGSCLIGGRPAIIGIMSFLFMGGSMGTVVGERITRLLLDGAQTRTPVILFTASGGARMQEGIFSLMQMSRTSAAAALLEEAKVPLIIVLTHPTTGGVTASFAMLGDITLAEPEALIGFAGPRVIEGTIGQKLPEGFQTAEFQMEHGFIDSIVPRSRLKDTLAWLLKVHTTKPHATKEHATKPHVTEEANHD</sequence>
<feature type="binding site" evidence="4">
    <location>
        <position position="11"/>
    </location>
    <ligand>
        <name>Zn(2+)</name>
        <dbReference type="ChEBI" id="CHEBI:29105"/>
    </ligand>
</feature>
<keyword evidence="4" id="KW-0863">Zinc-finger</keyword>
<comment type="function">
    <text evidence="4">Component of the acetyl coenzyme A carboxylase (ACC) complex. Biotin carboxylase (BC) catalyzes the carboxylation of biotin on its carrier protein (BCCP) and then the CO(2) group is transferred by the transcarboxylase to acetyl-CoA to form malonyl-CoA.</text>
</comment>
<dbReference type="HAMAP" id="MF_01395">
    <property type="entry name" value="AcetylCoA_CT_beta"/>
    <property type="match status" value="1"/>
</dbReference>
<evidence type="ECO:0000313" key="8">
    <source>
        <dbReference type="Proteomes" id="UP000007939"/>
    </source>
</evidence>
<dbReference type="PROSITE" id="PS50980">
    <property type="entry name" value="COA_CT_NTER"/>
    <property type="match status" value="1"/>
</dbReference>
<keyword evidence="8" id="KW-1185">Reference proteome</keyword>
<dbReference type="InterPro" id="IPR000438">
    <property type="entry name" value="Acetyl_CoA_COase_Trfase_b_su"/>
</dbReference>